<dbReference type="Proteomes" id="UP000215902">
    <property type="component" value="Unassembled WGS sequence"/>
</dbReference>
<feature type="transmembrane region" description="Helical" evidence="8">
    <location>
        <begin position="26"/>
        <end position="50"/>
    </location>
</feature>
<sequence>MGSAMPNGLAPIVRVDRILVGRPIKVLAFMMSLGHLFFIMIAIASSSWIVSDSTCSGLWEECWTRNNVSDCTYRPANTGYSAACGVLMLSAALISGIAATSYACGMLTKDSNKKAVIYTFTIGLQGVSALVESVALIAFPISHMREISERRAPQTAAQWDIGWAYYIGWVSVLSVIVAMVMLFLDMNSEELVYRERVTRCDEVDDV</sequence>
<comment type="similarity">
    <text evidence="3">Belongs to the TMEM47 family.</text>
</comment>
<evidence type="ECO:0000256" key="2">
    <source>
        <dbReference type="ARBA" id="ARBA00004282"/>
    </source>
</evidence>
<dbReference type="InterPro" id="IPR015664">
    <property type="entry name" value="P53_induced"/>
</dbReference>
<dbReference type="Pfam" id="PF00822">
    <property type="entry name" value="PMP22_Claudin"/>
    <property type="match status" value="1"/>
</dbReference>
<reference evidence="9 11" key="1">
    <citation type="submission" date="2017-06" db="EMBL/GenBank/DDBJ databases">
        <title>A platform for efficient transgenesis in Macrostomum lignano, a flatworm model organism for stem cell research.</title>
        <authorList>
            <person name="Berezikov E."/>
        </authorList>
    </citation>
    <scope>NUCLEOTIDE SEQUENCE [LARGE SCALE GENOMIC DNA]</scope>
    <source>
        <strain evidence="9">DV1</strain>
        <tissue evidence="9">Whole organism</tissue>
    </source>
</reference>
<dbReference type="AlphaFoldDB" id="A0A267F6B8"/>
<dbReference type="Gene3D" id="1.20.140.150">
    <property type="match status" value="1"/>
</dbReference>
<dbReference type="InterPro" id="IPR004031">
    <property type="entry name" value="PMP22/EMP/MP20/Claudin"/>
</dbReference>
<evidence type="ECO:0000256" key="6">
    <source>
        <dbReference type="ARBA" id="ARBA00022989"/>
    </source>
</evidence>
<evidence type="ECO:0000256" key="1">
    <source>
        <dbReference type="ARBA" id="ARBA00004141"/>
    </source>
</evidence>
<keyword evidence="4 8" id="KW-0812">Transmembrane</keyword>
<evidence type="ECO:0000313" key="9">
    <source>
        <dbReference type="EMBL" id="PAA69311.1"/>
    </source>
</evidence>
<dbReference type="GO" id="GO:0098609">
    <property type="term" value="P:cell-cell adhesion"/>
    <property type="evidence" value="ECO:0007669"/>
    <property type="project" value="TreeGrafter"/>
</dbReference>
<gene>
    <name evidence="9" type="ORF">BOX15_Mlig002426g1</name>
    <name evidence="10" type="ORF">BOX15_Mlig002426g2</name>
</gene>
<comment type="caution">
    <text evidence="9">The sequence shown here is derived from an EMBL/GenBank/DDBJ whole genome shotgun (WGS) entry which is preliminary data.</text>
</comment>
<dbReference type="OrthoDB" id="8655982at2759"/>
<dbReference type="PANTHER" id="PTHR14399">
    <property type="entry name" value="P53-INDUCED PROTEIN RELATED"/>
    <property type="match status" value="1"/>
</dbReference>
<evidence type="ECO:0000256" key="4">
    <source>
        <dbReference type="ARBA" id="ARBA00022692"/>
    </source>
</evidence>
<dbReference type="EMBL" id="NIVC01001333">
    <property type="protein sequence ID" value="PAA69311.1"/>
    <property type="molecule type" value="Genomic_DNA"/>
</dbReference>
<keyword evidence="7 8" id="KW-0472">Membrane</keyword>
<dbReference type="EMBL" id="NIVC01000201">
    <property type="protein sequence ID" value="PAA88140.1"/>
    <property type="molecule type" value="Genomic_DNA"/>
</dbReference>
<keyword evidence="6 8" id="KW-1133">Transmembrane helix</keyword>
<dbReference type="GO" id="GO:0005911">
    <property type="term" value="C:cell-cell junction"/>
    <property type="evidence" value="ECO:0007669"/>
    <property type="project" value="TreeGrafter"/>
</dbReference>
<dbReference type="STRING" id="282301.A0A267F6B8"/>
<name>A0A267F6B8_9PLAT</name>
<keyword evidence="11" id="KW-1185">Reference proteome</keyword>
<evidence type="ECO:0000313" key="10">
    <source>
        <dbReference type="EMBL" id="PAA88140.1"/>
    </source>
</evidence>
<dbReference type="PANTHER" id="PTHR14399:SF5">
    <property type="entry name" value="CELL JUNCTION PROTEIN VAB-9"/>
    <property type="match status" value="1"/>
</dbReference>
<dbReference type="GO" id="GO:0016020">
    <property type="term" value="C:membrane"/>
    <property type="evidence" value="ECO:0007669"/>
    <property type="project" value="UniProtKB-SubCell"/>
</dbReference>
<evidence type="ECO:0000256" key="8">
    <source>
        <dbReference type="SAM" id="Phobius"/>
    </source>
</evidence>
<proteinExistence type="inferred from homology"/>
<protein>
    <recommendedName>
        <fullName evidence="12">MARVEL domain-containing protein</fullName>
    </recommendedName>
</protein>
<evidence type="ECO:0000256" key="5">
    <source>
        <dbReference type="ARBA" id="ARBA00022949"/>
    </source>
</evidence>
<feature type="transmembrane region" description="Helical" evidence="8">
    <location>
        <begin position="116"/>
        <end position="143"/>
    </location>
</feature>
<comment type="subcellular location">
    <subcellularLocation>
        <location evidence="2">Cell junction</location>
    </subcellularLocation>
    <subcellularLocation>
        <location evidence="1">Membrane</location>
        <topology evidence="1">Multi-pass membrane protein</topology>
    </subcellularLocation>
</comment>
<feature type="transmembrane region" description="Helical" evidence="8">
    <location>
        <begin position="163"/>
        <end position="184"/>
    </location>
</feature>
<evidence type="ECO:0000313" key="11">
    <source>
        <dbReference type="Proteomes" id="UP000215902"/>
    </source>
</evidence>
<evidence type="ECO:0008006" key="12">
    <source>
        <dbReference type="Google" id="ProtNLM"/>
    </source>
</evidence>
<accession>A0A267F6B8</accession>
<evidence type="ECO:0000256" key="7">
    <source>
        <dbReference type="ARBA" id="ARBA00023136"/>
    </source>
</evidence>
<feature type="transmembrane region" description="Helical" evidence="8">
    <location>
        <begin position="80"/>
        <end position="104"/>
    </location>
</feature>
<organism evidence="9 11">
    <name type="scientific">Macrostomum lignano</name>
    <dbReference type="NCBI Taxonomy" id="282301"/>
    <lineage>
        <taxon>Eukaryota</taxon>
        <taxon>Metazoa</taxon>
        <taxon>Spiralia</taxon>
        <taxon>Lophotrochozoa</taxon>
        <taxon>Platyhelminthes</taxon>
        <taxon>Rhabditophora</taxon>
        <taxon>Macrostomorpha</taxon>
        <taxon>Macrostomida</taxon>
        <taxon>Macrostomidae</taxon>
        <taxon>Macrostomum</taxon>
    </lineage>
</organism>
<evidence type="ECO:0000256" key="3">
    <source>
        <dbReference type="ARBA" id="ARBA00008691"/>
    </source>
</evidence>
<keyword evidence="5" id="KW-0965">Cell junction</keyword>